<dbReference type="EMBL" id="JANJYI010000007">
    <property type="protein sequence ID" value="KAK2642622.1"/>
    <property type="molecule type" value="Genomic_DNA"/>
</dbReference>
<dbReference type="AlphaFoldDB" id="A0AAD9TUU5"/>
<comment type="caution">
    <text evidence="1">The sequence shown here is derived from an EMBL/GenBank/DDBJ whole genome shotgun (WGS) entry which is preliminary data.</text>
</comment>
<evidence type="ECO:0000313" key="1">
    <source>
        <dbReference type="EMBL" id="KAK2642622.1"/>
    </source>
</evidence>
<accession>A0AAD9TUU5</accession>
<proteinExistence type="predicted"/>
<protein>
    <submittedName>
        <fullName evidence="1">Uncharacterized protein</fullName>
    </submittedName>
</protein>
<reference evidence="1" key="1">
    <citation type="journal article" date="2023" name="Plant J.">
        <title>Genome sequences and population genomics provide insights into the demographic history, inbreeding, and mutation load of two 'living fossil' tree species of Dipteronia.</title>
        <authorList>
            <person name="Feng Y."/>
            <person name="Comes H.P."/>
            <person name="Chen J."/>
            <person name="Zhu S."/>
            <person name="Lu R."/>
            <person name="Zhang X."/>
            <person name="Li P."/>
            <person name="Qiu J."/>
            <person name="Olsen K.M."/>
            <person name="Qiu Y."/>
        </authorList>
    </citation>
    <scope>NUCLEOTIDE SEQUENCE</scope>
    <source>
        <strain evidence="1">KIB01</strain>
    </source>
</reference>
<dbReference type="Proteomes" id="UP001280121">
    <property type="component" value="Unassembled WGS sequence"/>
</dbReference>
<gene>
    <name evidence="1" type="ORF">Ddye_024385</name>
</gene>
<keyword evidence="2" id="KW-1185">Reference proteome</keyword>
<name>A0AAD9TUU5_9ROSI</name>
<organism evidence="1 2">
    <name type="scientific">Dipteronia dyeriana</name>
    <dbReference type="NCBI Taxonomy" id="168575"/>
    <lineage>
        <taxon>Eukaryota</taxon>
        <taxon>Viridiplantae</taxon>
        <taxon>Streptophyta</taxon>
        <taxon>Embryophyta</taxon>
        <taxon>Tracheophyta</taxon>
        <taxon>Spermatophyta</taxon>
        <taxon>Magnoliopsida</taxon>
        <taxon>eudicotyledons</taxon>
        <taxon>Gunneridae</taxon>
        <taxon>Pentapetalae</taxon>
        <taxon>rosids</taxon>
        <taxon>malvids</taxon>
        <taxon>Sapindales</taxon>
        <taxon>Sapindaceae</taxon>
        <taxon>Hippocastanoideae</taxon>
        <taxon>Acereae</taxon>
        <taxon>Dipteronia</taxon>
    </lineage>
</organism>
<sequence length="88" mass="9990">MVTTAIKGHRLNDYLFRTIPCPLEFNPIEVITTRAIGFGLHPNSNYEEWTVSDKLLMGWLYGSMTEEVGTRVMGSTSLVDLWKALKNL</sequence>
<evidence type="ECO:0000313" key="2">
    <source>
        <dbReference type="Proteomes" id="UP001280121"/>
    </source>
</evidence>